<keyword evidence="11" id="KW-0552">Olfaction</keyword>
<accession>A0A7L0W1P4</accession>
<dbReference type="PRINTS" id="PR00245">
    <property type="entry name" value="OLFACTORYR"/>
</dbReference>
<feature type="transmembrane region" description="Helical" evidence="11">
    <location>
        <begin position="269"/>
        <end position="289"/>
    </location>
</feature>
<sequence>ENQTTVTEFVFKGLTDNPSVQATLFVVFLLIYVVTLVGNLGIIAVVWLSSQLQTPMYFFLSNLSFLDLCYSSVVTPKMLLSFTAESRTISFAGCLVQLYFYVAFAIVECCLLATMAYDRYMAICRPLRYSTAVSHEVCLSLVSGCYMVGFFSSVVLTGSTLRMSFCGPNVINHFFCDLPPLFELACSNTRFNQALMLAFGVFSEVTTTLVILISYGHILLTVLRMRSAKGKRKAFSTCASHLAAFSIFYGTIFFMYLRPSSSYTMGSDKVASVFYTVVTPMLNPFIYSLRNQEVKSALRRVM</sequence>
<feature type="transmembrane region" description="Helical" evidence="11">
    <location>
        <begin position="24"/>
        <end position="49"/>
    </location>
</feature>
<keyword evidence="5 10" id="KW-0297">G-protein coupled receptor</keyword>
<evidence type="ECO:0000256" key="5">
    <source>
        <dbReference type="ARBA" id="ARBA00023040"/>
    </source>
</evidence>
<dbReference type="FunFam" id="1.20.1070.10:FF:000003">
    <property type="entry name" value="Olfactory receptor"/>
    <property type="match status" value="1"/>
</dbReference>
<keyword evidence="11" id="KW-0716">Sensory transduction</keyword>
<feature type="domain" description="G-protein coupled receptors family 1 profile" evidence="12">
    <location>
        <begin position="38"/>
        <end position="287"/>
    </location>
</feature>
<feature type="non-terminal residue" evidence="13">
    <location>
        <position position="1"/>
    </location>
</feature>
<evidence type="ECO:0000259" key="12">
    <source>
        <dbReference type="PROSITE" id="PS50262"/>
    </source>
</evidence>
<evidence type="ECO:0000256" key="11">
    <source>
        <dbReference type="RuleBase" id="RU363047"/>
    </source>
</evidence>
<keyword evidence="9 10" id="KW-0807">Transducer</keyword>
<evidence type="ECO:0000256" key="1">
    <source>
        <dbReference type="ARBA" id="ARBA00002936"/>
    </source>
</evidence>
<keyword evidence="14" id="KW-1185">Reference proteome</keyword>
<evidence type="ECO:0000313" key="14">
    <source>
        <dbReference type="Proteomes" id="UP000562322"/>
    </source>
</evidence>
<feature type="transmembrane region" description="Helical" evidence="11">
    <location>
        <begin position="56"/>
        <end position="78"/>
    </location>
</feature>
<dbReference type="EMBL" id="VXAV01002351">
    <property type="protein sequence ID" value="NXL85331.1"/>
    <property type="molecule type" value="Genomic_DNA"/>
</dbReference>
<dbReference type="InterPro" id="IPR000725">
    <property type="entry name" value="Olfact_rcpt"/>
</dbReference>
<dbReference type="CDD" id="cd15230">
    <property type="entry name" value="7tmA_OR5-like"/>
    <property type="match status" value="1"/>
</dbReference>
<evidence type="ECO:0000313" key="13">
    <source>
        <dbReference type="EMBL" id="NXL85331.1"/>
    </source>
</evidence>
<dbReference type="PRINTS" id="PR00237">
    <property type="entry name" value="GPCRRHODOPSN"/>
</dbReference>
<dbReference type="GO" id="GO:0004930">
    <property type="term" value="F:G protein-coupled receptor activity"/>
    <property type="evidence" value="ECO:0007669"/>
    <property type="project" value="UniProtKB-KW"/>
</dbReference>
<evidence type="ECO:0000256" key="8">
    <source>
        <dbReference type="ARBA" id="ARBA00023180"/>
    </source>
</evidence>
<feature type="transmembrane region" description="Helical" evidence="11">
    <location>
        <begin position="234"/>
        <end position="257"/>
    </location>
</feature>
<dbReference type="InterPro" id="IPR000276">
    <property type="entry name" value="GPCR_Rhodpsn"/>
</dbReference>
<gene>
    <name evidence="13" type="ORF">ALELAT_R14522</name>
</gene>
<keyword evidence="11" id="KW-1003">Cell membrane</keyword>
<dbReference type="GO" id="GO:0004984">
    <property type="term" value="F:olfactory receptor activity"/>
    <property type="evidence" value="ECO:0007669"/>
    <property type="project" value="InterPro"/>
</dbReference>
<feature type="transmembrane region" description="Helical" evidence="11">
    <location>
        <begin position="137"/>
        <end position="156"/>
    </location>
</feature>
<organism evidence="13 14">
    <name type="scientific">Alectura lathami</name>
    <name type="common">Australian brush turkey</name>
    <dbReference type="NCBI Taxonomy" id="81907"/>
    <lineage>
        <taxon>Eukaryota</taxon>
        <taxon>Metazoa</taxon>
        <taxon>Chordata</taxon>
        <taxon>Craniata</taxon>
        <taxon>Vertebrata</taxon>
        <taxon>Euteleostomi</taxon>
        <taxon>Archelosauria</taxon>
        <taxon>Archosauria</taxon>
        <taxon>Dinosauria</taxon>
        <taxon>Saurischia</taxon>
        <taxon>Theropoda</taxon>
        <taxon>Coelurosauria</taxon>
        <taxon>Aves</taxon>
        <taxon>Neognathae</taxon>
        <taxon>Galloanserae</taxon>
        <taxon>Galliformes</taxon>
        <taxon>Megapodiidae</taxon>
        <taxon>Alectura</taxon>
    </lineage>
</organism>
<comment type="subcellular location">
    <subcellularLocation>
        <location evidence="11">Cell membrane</location>
        <topology evidence="11">Multi-pass membrane protein</topology>
    </subcellularLocation>
    <subcellularLocation>
        <location evidence="2">Membrane</location>
        <topology evidence="2">Multi-pass membrane protein</topology>
    </subcellularLocation>
</comment>
<evidence type="ECO:0000256" key="6">
    <source>
        <dbReference type="ARBA" id="ARBA00023136"/>
    </source>
</evidence>
<dbReference type="Gene3D" id="1.20.1070.10">
    <property type="entry name" value="Rhodopsin 7-helix transmembrane proteins"/>
    <property type="match status" value="1"/>
</dbReference>
<dbReference type="SUPFAM" id="SSF81321">
    <property type="entry name" value="Family A G protein-coupled receptor-like"/>
    <property type="match status" value="1"/>
</dbReference>
<evidence type="ECO:0000256" key="9">
    <source>
        <dbReference type="ARBA" id="ARBA00023224"/>
    </source>
</evidence>
<comment type="caution">
    <text evidence="13">The sequence shown here is derived from an EMBL/GenBank/DDBJ whole genome shotgun (WGS) entry which is preliminary data.</text>
</comment>
<proteinExistence type="inferred from homology"/>
<comment type="similarity">
    <text evidence="10">Belongs to the G-protein coupled receptor 1 family.</text>
</comment>
<keyword evidence="6 11" id="KW-0472">Membrane</keyword>
<evidence type="ECO:0000256" key="4">
    <source>
        <dbReference type="ARBA" id="ARBA00022989"/>
    </source>
</evidence>
<keyword evidence="3 10" id="KW-0812">Transmembrane</keyword>
<keyword evidence="7 10" id="KW-0675">Receptor</keyword>
<name>A0A7L0W1P4_ALELA</name>
<keyword evidence="4 11" id="KW-1133">Transmembrane helix</keyword>
<dbReference type="AlphaFoldDB" id="A0A7L0W1P4"/>
<reference evidence="13 14" key="1">
    <citation type="submission" date="2019-09" db="EMBL/GenBank/DDBJ databases">
        <title>Bird 10,000 Genomes (B10K) Project - Family phase.</title>
        <authorList>
            <person name="Zhang G."/>
        </authorList>
    </citation>
    <scope>NUCLEOTIDE SEQUENCE [LARGE SCALE GENOMIC DNA]</scope>
    <source>
        <strain evidence="13">B10K-DU-001-39</strain>
        <tissue evidence="13">Muscle</tissue>
    </source>
</reference>
<keyword evidence="8" id="KW-0325">Glycoprotein</keyword>
<dbReference type="GO" id="GO:0005886">
    <property type="term" value="C:plasma membrane"/>
    <property type="evidence" value="ECO:0007669"/>
    <property type="project" value="UniProtKB-SubCell"/>
</dbReference>
<evidence type="ECO:0000256" key="10">
    <source>
        <dbReference type="RuleBase" id="RU000688"/>
    </source>
</evidence>
<feature type="non-terminal residue" evidence="13">
    <location>
        <position position="302"/>
    </location>
</feature>
<dbReference type="PROSITE" id="PS00237">
    <property type="entry name" value="G_PROTEIN_RECEP_F1_1"/>
    <property type="match status" value="1"/>
</dbReference>
<protein>
    <recommendedName>
        <fullName evidence="11">Olfactory receptor</fullName>
    </recommendedName>
</protein>
<dbReference type="InterPro" id="IPR017452">
    <property type="entry name" value="GPCR_Rhodpsn_7TM"/>
</dbReference>
<evidence type="ECO:0000256" key="7">
    <source>
        <dbReference type="ARBA" id="ARBA00023170"/>
    </source>
</evidence>
<feature type="transmembrane region" description="Helical" evidence="11">
    <location>
        <begin position="197"/>
        <end position="222"/>
    </location>
</feature>
<dbReference type="OrthoDB" id="9615015at2759"/>
<dbReference type="Proteomes" id="UP000562322">
    <property type="component" value="Unassembled WGS sequence"/>
</dbReference>
<comment type="function">
    <text evidence="1">Odorant receptor.</text>
</comment>
<feature type="transmembrane region" description="Helical" evidence="11">
    <location>
        <begin position="98"/>
        <end position="117"/>
    </location>
</feature>
<dbReference type="Pfam" id="PF13853">
    <property type="entry name" value="7tm_4"/>
    <property type="match status" value="1"/>
</dbReference>
<evidence type="ECO:0000256" key="3">
    <source>
        <dbReference type="ARBA" id="ARBA00022692"/>
    </source>
</evidence>
<dbReference type="PANTHER" id="PTHR48018">
    <property type="entry name" value="OLFACTORY RECEPTOR"/>
    <property type="match status" value="1"/>
</dbReference>
<dbReference type="PROSITE" id="PS50262">
    <property type="entry name" value="G_PROTEIN_RECEP_F1_2"/>
    <property type="match status" value="1"/>
</dbReference>
<evidence type="ECO:0000256" key="2">
    <source>
        <dbReference type="ARBA" id="ARBA00004141"/>
    </source>
</evidence>